<dbReference type="Pfam" id="PF02743">
    <property type="entry name" value="dCache_1"/>
    <property type="match status" value="1"/>
</dbReference>
<keyword evidence="4 12" id="KW-0812">Transmembrane</keyword>
<evidence type="ECO:0000256" key="12">
    <source>
        <dbReference type="SAM" id="Phobius"/>
    </source>
</evidence>
<dbReference type="Pfam" id="PF00015">
    <property type="entry name" value="MCPsignal"/>
    <property type="match status" value="1"/>
</dbReference>
<dbReference type="CDD" id="cd06225">
    <property type="entry name" value="HAMP"/>
    <property type="match status" value="2"/>
</dbReference>
<dbReference type="PROSITE" id="PS50111">
    <property type="entry name" value="CHEMOTAXIS_TRANSDUC_2"/>
    <property type="match status" value="1"/>
</dbReference>
<keyword evidence="10" id="KW-0175">Coiled coil</keyword>
<dbReference type="Gene3D" id="3.30.450.40">
    <property type="match status" value="1"/>
</dbReference>
<evidence type="ECO:0000259" key="15">
    <source>
        <dbReference type="PROSITE" id="PS50885"/>
    </source>
</evidence>
<evidence type="ECO:0000256" key="9">
    <source>
        <dbReference type="PROSITE-ProRule" id="PRU00284"/>
    </source>
</evidence>
<evidence type="ECO:0000256" key="3">
    <source>
        <dbReference type="ARBA" id="ARBA00022500"/>
    </source>
</evidence>
<dbReference type="Gene3D" id="3.30.450.20">
    <property type="entry name" value="PAS domain"/>
    <property type="match status" value="1"/>
</dbReference>
<dbReference type="SMART" id="SM00304">
    <property type="entry name" value="HAMP"/>
    <property type="match status" value="2"/>
</dbReference>
<feature type="region of interest" description="Disordered" evidence="11">
    <location>
        <begin position="1"/>
        <end position="27"/>
    </location>
</feature>
<dbReference type="InterPro" id="IPR003018">
    <property type="entry name" value="GAF"/>
</dbReference>
<dbReference type="PANTHER" id="PTHR32089:SF114">
    <property type="entry name" value="METHYL-ACCEPTING CHEMOTAXIS PROTEIN MCPB"/>
    <property type="match status" value="1"/>
</dbReference>
<feature type="domain" description="Phytochrome chromophore attachment site" evidence="13">
    <location>
        <begin position="448"/>
        <end position="584"/>
    </location>
</feature>
<dbReference type="CDD" id="cd11386">
    <property type="entry name" value="MCP_signal"/>
    <property type="match status" value="1"/>
</dbReference>
<proteinExistence type="inferred from homology"/>
<evidence type="ECO:0000256" key="5">
    <source>
        <dbReference type="ARBA" id="ARBA00022989"/>
    </source>
</evidence>
<feature type="domain" description="Methyl-accepting transducer" evidence="14">
    <location>
        <begin position="677"/>
        <end position="913"/>
    </location>
</feature>
<evidence type="ECO:0000256" key="8">
    <source>
        <dbReference type="ARBA" id="ARBA00029447"/>
    </source>
</evidence>
<dbReference type="GO" id="GO:0007165">
    <property type="term" value="P:signal transduction"/>
    <property type="evidence" value="ECO:0007669"/>
    <property type="project" value="UniProtKB-KW"/>
</dbReference>
<feature type="domain" description="HAMP" evidence="15">
    <location>
        <begin position="371"/>
        <end position="424"/>
    </location>
</feature>
<evidence type="ECO:0000259" key="14">
    <source>
        <dbReference type="PROSITE" id="PS50111"/>
    </source>
</evidence>
<dbReference type="InterPro" id="IPR029151">
    <property type="entry name" value="Sensor-like_sf"/>
</dbReference>
<evidence type="ECO:0000259" key="13">
    <source>
        <dbReference type="PROSITE" id="PS50046"/>
    </source>
</evidence>
<evidence type="ECO:0000256" key="2">
    <source>
        <dbReference type="ARBA" id="ARBA00022475"/>
    </source>
</evidence>
<dbReference type="GO" id="GO:0006935">
    <property type="term" value="P:chemotaxis"/>
    <property type="evidence" value="ECO:0007669"/>
    <property type="project" value="UniProtKB-KW"/>
</dbReference>
<dbReference type="InterPro" id="IPR003660">
    <property type="entry name" value="HAMP_dom"/>
</dbReference>
<dbReference type="CDD" id="cd12914">
    <property type="entry name" value="PDC1_DGC_like"/>
    <property type="match status" value="1"/>
</dbReference>
<dbReference type="SUPFAM" id="SSF158472">
    <property type="entry name" value="HAMP domain-like"/>
    <property type="match status" value="1"/>
</dbReference>
<dbReference type="PROSITE" id="PS50885">
    <property type="entry name" value="HAMP"/>
    <property type="match status" value="2"/>
</dbReference>
<keyword evidence="5 12" id="KW-1133">Transmembrane helix</keyword>
<dbReference type="EMBL" id="JAZBJZ010000012">
    <property type="protein sequence ID" value="MEE3716099.1"/>
    <property type="molecule type" value="Genomic_DNA"/>
</dbReference>
<evidence type="ECO:0000256" key="1">
    <source>
        <dbReference type="ARBA" id="ARBA00004651"/>
    </source>
</evidence>
<evidence type="ECO:0000256" key="4">
    <source>
        <dbReference type="ARBA" id="ARBA00022692"/>
    </source>
</evidence>
<evidence type="ECO:0000313" key="16">
    <source>
        <dbReference type="EMBL" id="MEE3716099.1"/>
    </source>
</evidence>
<keyword evidence="7 9" id="KW-0807">Transducer</keyword>
<keyword evidence="6 12" id="KW-0472">Membrane</keyword>
<sequence length="950" mass="102519">MLTDNNKKSKNNSTKLMNGKGSNGKIAELSNEENGVLPLTEPIAEIAPKMRKRRSGLSLRLKATLLAIAIGTLPIVATGTIAYLTSSRALRAEVSDTQEEQAIQINDKINRFMFERYGDIQVLAGLNVLRDLKVSGSTTTPQQRKEALEYFVTSYKVYDSIAVFGTDGNLIVQAGSTAALPNIKERVYFQAALTTGKPYISQPEISKVTKEVSIFFSAPIKDAVTGQTIAIVRSRMPIKALDNVIVNYGSEEKGDTYHIFGSDGVLFMAAEKEQVGRNALEDIPGLRELHAKGETKQFVTHDISNGGNVEQIGAYSKLPQFQDMPNLNWGNAYLAETDKVLVSEIALRNALLIGTGAAALLVGLLAAFLVNRATRPIIRASEAVEKLGQGELDTRIEGITGDDELAVLGTNINVMASQIQTLIDEQTATAERKNLVATIASQLRQSLDLNTILETLVHEAKTALKAERVVIYRFNPDWSGYLSHEAVSPGLPSALAEKATDPCIPQTLLDAYRNGRIVPTNDMQERDYHPDHRALLSRLAIKANLVVPIVQQNQLFGLLVAHHCTQTHVWLDNEIDFMSQLATQAGSAIGQATFVEQIEVARVEARQEADQTAQQQRQEKETLQKRALELLMEVDPVSKGDLTVRAKVTADEIGTLADSYNSIIRSLRQIVEQVQTASQSVVTTTQGNEMAVASAATESGRQAKSITNALSQIQIISESILGVASRAKQAEEQVAKSNLVVQAGDEAMNRTVTGISAIRETVSETSKKVKRLGEASQKISKVVNLIGNFAAQTNLLALNAAIEAARAGEEGRGFAVVAEEVRALAQQSAAATADIEQLVEEIQAQTNEVVAAMEAGTEQVVVGTQLVEESRQKLSQISAVSAQVNKLVQEISLAAVAQTQTSASVSQTMQDVATSAQDASEQSATVASSFKQLLEVAKALQVSVGQFKLS</sequence>
<accession>A0AAW9PWZ0</accession>
<dbReference type="Pfam" id="PF01590">
    <property type="entry name" value="GAF"/>
    <property type="match status" value="1"/>
</dbReference>
<evidence type="ECO:0000256" key="10">
    <source>
        <dbReference type="SAM" id="Coils"/>
    </source>
</evidence>
<dbReference type="PANTHER" id="PTHR32089">
    <property type="entry name" value="METHYL-ACCEPTING CHEMOTAXIS PROTEIN MCPB"/>
    <property type="match status" value="1"/>
</dbReference>
<dbReference type="SUPFAM" id="SSF58104">
    <property type="entry name" value="Methyl-accepting chemotaxis protein (MCP) signaling domain"/>
    <property type="match status" value="1"/>
</dbReference>
<dbReference type="AlphaFoldDB" id="A0AAW9PWZ0"/>
<keyword evidence="17" id="KW-1185">Reference proteome</keyword>
<evidence type="ECO:0000313" key="17">
    <source>
        <dbReference type="Proteomes" id="UP001333818"/>
    </source>
</evidence>
<feature type="coiled-coil region" evidence="10">
    <location>
        <begin position="595"/>
        <end position="633"/>
    </location>
</feature>
<dbReference type="SUPFAM" id="SSF103190">
    <property type="entry name" value="Sensory domain-like"/>
    <property type="match status" value="1"/>
</dbReference>
<dbReference type="SMART" id="SM00065">
    <property type="entry name" value="GAF"/>
    <property type="match status" value="1"/>
</dbReference>
<feature type="coiled-coil region" evidence="10">
    <location>
        <begin position="821"/>
        <end position="855"/>
    </location>
</feature>
<dbReference type="InterPro" id="IPR033479">
    <property type="entry name" value="dCache_1"/>
</dbReference>
<comment type="caution">
    <text evidence="16">The sequence shown here is derived from an EMBL/GenBank/DDBJ whole genome shotgun (WGS) entry which is preliminary data.</text>
</comment>
<keyword evidence="2" id="KW-1003">Cell membrane</keyword>
<dbReference type="GO" id="GO:0005886">
    <property type="term" value="C:plasma membrane"/>
    <property type="evidence" value="ECO:0007669"/>
    <property type="project" value="UniProtKB-SubCell"/>
</dbReference>
<organism evidence="16 17">
    <name type="scientific">Tumidithrix elongata BACA0141</name>
    <dbReference type="NCBI Taxonomy" id="2716417"/>
    <lineage>
        <taxon>Bacteria</taxon>
        <taxon>Bacillati</taxon>
        <taxon>Cyanobacteriota</taxon>
        <taxon>Cyanophyceae</taxon>
        <taxon>Pseudanabaenales</taxon>
        <taxon>Pseudanabaenaceae</taxon>
        <taxon>Tumidithrix</taxon>
        <taxon>Tumidithrix elongata</taxon>
    </lineage>
</organism>
<feature type="domain" description="HAMP" evidence="15">
    <location>
        <begin position="621"/>
        <end position="672"/>
    </location>
</feature>
<name>A0AAW9PWZ0_9CYAN</name>
<dbReference type="Pfam" id="PF00672">
    <property type="entry name" value="HAMP"/>
    <property type="match status" value="2"/>
</dbReference>
<dbReference type="SMART" id="SM00283">
    <property type="entry name" value="MA"/>
    <property type="match status" value="1"/>
</dbReference>
<dbReference type="RefSeq" id="WP_330482524.1">
    <property type="nucleotide sequence ID" value="NZ_JAZBJZ010000012.1"/>
</dbReference>
<feature type="transmembrane region" description="Helical" evidence="12">
    <location>
        <begin position="59"/>
        <end position="84"/>
    </location>
</feature>
<evidence type="ECO:0000256" key="11">
    <source>
        <dbReference type="SAM" id="MobiDB-lite"/>
    </source>
</evidence>
<protein>
    <submittedName>
        <fullName evidence="16">Methyl-accepting chemotaxis protein</fullName>
    </submittedName>
</protein>
<gene>
    <name evidence="16" type="ORF">V2H45_04985</name>
</gene>
<dbReference type="InterPro" id="IPR029016">
    <property type="entry name" value="GAF-like_dom_sf"/>
</dbReference>
<keyword evidence="3" id="KW-0145">Chemotaxis</keyword>
<reference evidence="16" key="1">
    <citation type="submission" date="2024-01" db="EMBL/GenBank/DDBJ databases">
        <title>Bank of Algae and Cyanobacteria of the Azores (BACA) strain genomes.</title>
        <authorList>
            <person name="Luz R."/>
            <person name="Cordeiro R."/>
            <person name="Fonseca A."/>
            <person name="Goncalves V."/>
        </authorList>
    </citation>
    <scope>NUCLEOTIDE SEQUENCE</scope>
    <source>
        <strain evidence="16">BACA0141</strain>
    </source>
</reference>
<comment type="subcellular location">
    <subcellularLocation>
        <location evidence="1">Cell membrane</location>
        <topology evidence="1">Multi-pass membrane protein</topology>
    </subcellularLocation>
</comment>
<comment type="similarity">
    <text evidence="8">Belongs to the methyl-accepting chemotaxis (MCP) protein family.</text>
</comment>
<dbReference type="InterPro" id="IPR004089">
    <property type="entry name" value="MCPsignal_dom"/>
</dbReference>
<dbReference type="Gene3D" id="6.10.340.10">
    <property type="match status" value="1"/>
</dbReference>
<dbReference type="Gene3D" id="1.10.287.950">
    <property type="entry name" value="Methyl-accepting chemotaxis protein"/>
    <property type="match status" value="1"/>
</dbReference>
<dbReference type="InterPro" id="IPR016132">
    <property type="entry name" value="Phyto_chromo_attachment"/>
</dbReference>
<dbReference type="SUPFAM" id="SSF55781">
    <property type="entry name" value="GAF domain-like"/>
    <property type="match status" value="1"/>
</dbReference>
<evidence type="ECO:0000256" key="6">
    <source>
        <dbReference type="ARBA" id="ARBA00023136"/>
    </source>
</evidence>
<evidence type="ECO:0000256" key="7">
    <source>
        <dbReference type="ARBA" id="ARBA00023224"/>
    </source>
</evidence>
<dbReference type="Proteomes" id="UP001333818">
    <property type="component" value="Unassembled WGS sequence"/>
</dbReference>
<dbReference type="PROSITE" id="PS50046">
    <property type="entry name" value="PHYTOCHROME_2"/>
    <property type="match status" value="1"/>
</dbReference>